<evidence type="ECO:0000313" key="2">
    <source>
        <dbReference type="EMBL" id="KAH7512309.1"/>
    </source>
</evidence>
<feature type="compositionally biased region" description="Basic and acidic residues" evidence="1">
    <location>
        <begin position="108"/>
        <end position="120"/>
    </location>
</feature>
<organism evidence="2 3">
    <name type="scientific">Ziziphus jujuba var. spinosa</name>
    <dbReference type="NCBI Taxonomy" id="714518"/>
    <lineage>
        <taxon>Eukaryota</taxon>
        <taxon>Viridiplantae</taxon>
        <taxon>Streptophyta</taxon>
        <taxon>Embryophyta</taxon>
        <taxon>Tracheophyta</taxon>
        <taxon>Spermatophyta</taxon>
        <taxon>Magnoliopsida</taxon>
        <taxon>eudicotyledons</taxon>
        <taxon>Gunneridae</taxon>
        <taxon>Pentapetalae</taxon>
        <taxon>rosids</taxon>
        <taxon>fabids</taxon>
        <taxon>Rosales</taxon>
        <taxon>Rhamnaceae</taxon>
        <taxon>Paliureae</taxon>
        <taxon>Ziziphus</taxon>
    </lineage>
</organism>
<sequence>MFDLIIVGFEMIKFTGVSSSMDHLETSTEHISEKIEDGKEGGPSFHFDLYDTEIVHKIAQAFLTGLATACVDTTRLASSSNGLAEARNLRSLTSRIKDLKTKLGPFEVKSKSKDNEEKSVEISSPINSSEKAES</sequence>
<feature type="compositionally biased region" description="Polar residues" evidence="1">
    <location>
        <begin position="121"/>
        <end position="134"/>
    </location>
</feature>
<name>A0A978UC16_ZIZJJ</name>
<protein>
    <submittedName>
        <fullName evidence="2">Uncharacterized protein</fullName>
    </submittedName>
</protein>
<dbReference type="EMBL" id="JAEACU010000012">
    <property type="protein sequence ID" value="KAH7512309.1"/>
    <property type="molecule type" value="Genomic_DNA"/>
</dbReference>
<reference evidence="2" key="1">
    <citation type="journal article" date="2021" name="Front. Plant Sci.">
        <title>Chromosome-Scale Genome Assembly for Chinese Sour Jujube and Insights Into Its Genome Evolution and Domestication Signature.</title>
        <authorList>
            <person name="Shen L.-Y."/>
            <person name="Luo H."/>
            <person name="Wang X.-L."/>
            <person name="Wang X.-M."/>
            <person name="Qiu X.-J."/>
            <person name="Liu H."/>
            <person name="Zhou S.-S."/>
            <person name="Jia K.-H."/>
            <person name="Nie S."/>
            <person name="Bao Y.-T."/>
            <person name="Zhang R.-G."/>
            <person name="Yun Q.-Z."/>
            <person name="Chai Y.-H."/>
            <person name="Lu J.-Y."/>
            <person name="Li Y."/>
            <person name="Zhao S.-W."/>
            <person name="Mao J.-F."/>
            <person name="Jia S.-G."/>
            <person name="Mao Y.-M."/>
        </authorList>
    </citation>
    <scope>NUCLEOTIDE SEQUENCE</scope>
    <source>
        <strain evidence="2">AT0</strain>
        <tissue evidence="2">Leaf</tissue>
    </source>
</reference>
<dbReference type="AlphaFoldDB" id="A0A978UC16"/>
<gene>
    <name evidence="2" type="ORF">FEM48_Zijuj12G0077100</name>
</gene>
<feature type="region of interest" description="Disordered" evidence="1">
    <location>
        <begin position="107"/>
        <end position="134"/>
    </location>
</feature>
<comment type="caution">
    <text evidence="2">The sequence shown here is derived from an EMBL/GenBank/DDBJ whole genome shotgun (WGS) entry which is preliminary data.</text>
</comment>
<dbReference type="Proteomes" id="UP000813462">
    <property type="component" value="Unassembled WGS sequence"/>
</dbReference>
<proteinExistence type="predicted"/>
<evidence type="ECO:0000313" key="3">
    <source>
        <dbReference type="Proteomes" id="UP000813462"/>
    </source>
</evidence>
<accession>A0A978UC16</accession>
<evidence type="ECO:0000256" key="1">
    <source>
        <dbReference type="SAM" id="MobiDB-lite"/>
    </source>
</evidence>